<dbReference type="EMBL" id="PKTG01000012">
    <property type="protein sequence ID" value="PLX19977.1"/>
    <property type="molecule type" value="Genomic_DNA"/>
</dbReference>
<dbReference type="SUPFAM" id="SSF81345">
    <property type="entry name" value="ABC transporter involved in vitamin B12 uptake, BtuC"/>
    <property type="match status" value="1"/>
</dbReference>
<keyword evidence="4" id="KW-1003">Cell membrane</keyword>
<accession>A0A2N5ZMR4</accession>
<keyword evidence="3" id="KW-0813">Transport</keyword>
<dbReference type="GO" id="GO:0033214">
    <property type="term" value="P:siderophore-iron import into cell"/>
    <property type="evidence" value="ECO:0007669"/>
    <property type="project" value="TreeGrafter"/>
</dbReference>
<feature type="transmembrane region" description="Helical" evidence="8">
    <location>
        <begin position="101"/>
        <end position="123"/>
    </location>
</feature>
<evidence type="ECO:0000256" key="1">
    <source>
        <dbReference type="ARBA" id="ARBA00004651"/>
    </source>
</evidence>
<dbReference type="Pfam" id="PF01032">
    <property type="entry name" value="FecCD"/>
    <property type="match status" value="1"/>
</dbReference>
<evidence type="ECO:0000256" key="6">
    <source>
        <dbReference type="ARBA" id="ARBA00022989"/>
    </source>
</evidence>
<feature type="transmembrane region" description="Helical" evidence="8">
    <location>
        <begin position="178"/>
        <end position="201"/>
    </location>
</feature>
<dbReference type="AlphaFoldDB" id="A0A2N5ZMR4"/>
<evidence type="ECO:0000256" key="3">
    <source>
        <dbReference type="ARBA" id="ARBA00022448"/>
    </source>
</evidence>
<comment type="caution">
    <text evidence="9">The sequence shown here is derived from an EMBL/GenBank/DDBJ whole genome shotgun (WGS) entry which is preliminary data.</text>
</comment>
<gene>
    <name evidence="9" type="ORF">C0601_00445</name>
</gene>
<evidence type="ECO:0000256" key="7">
    <source>
        <dbReference type="ARBA" id="ARBA00023136"/>
    </source>
</evidence>
<sequence length="320" mass="35203">MPSNKDTMKLFLFISLCVLLLAIFSYFTTDLSDIREKEIFFKIRLPRLLLGFIAGAVLSIAGLSFQTIFQNPLASPFTLGVASGASLGAAIIIKANIHFEIFGVSASFLGAFAGSLLSVFFIVSMMRLKKTDRSYTMLLSGIAFSFFASSMILLLNYLGDITDSFKMARWTMGTLDVIDYAPVLRAMPFLIVSLGVVLFYYRELDIIIFGKDFAYSKGVDTEKIEKIFFILISFSVGGIISVCGPIAFVGLIIPHLVKLIMKMRHIQLSIACVFAGGTFLSLCDIFARMLLKTSQLPIGIITSSLGAPFLIFLLIKKSSK</sequence>
<dbReference type="PANTHER" id="PTHR30472:SF25">
    <property type="entry name" value="ABC TRANSPORTER PERMEASE PROTEIN MJ0876-RELATED"/>
    <property type="match status" value="1"/>
</dbReference>
<feature type="transmembrane region" description="Helical" evidence="8">
    <location>
        <begin position="49"/>
        <end position="69"/>
    </location>
</feature>
<evidence type="ECO:0000256" key="2">
    <source>
        <dbReference type="ARBA" id="ARBA00007935"/>
    </source>
</evidence>
<dbReference type="Gene3D" id="1.10.3470.10">
    <property type="entry name" value="ABC transporter involved in vitamin B12 uptake, BtuC"/>
    <property type="match status" value="1"/>
</dbReference>
<organism evidence="9 10">
    <name type="scientific">Muiribacterium halophilum</name>
    <dbReference type="NCBI Taxonomy" id="2053465"/>
    <lineage>
        <taxon>Bacteria</taxon>
        <taxon>Candidatus Muiribacteriota</taxon>
        <taxon>Candidatus Muiribacteriia</taxon>
        <taxon>Candidatus Muiribacteriales</taxon>
        <taxon>Candidatus Muiribacteriaceae</taxon>
        <taxon>Candidatus Muiribacterium</taxon>
    </lineage>
</organism>
<comment type="subcellular location">
    <subcellularLocation>
        <location evidence="1">Cell membrane</location>
        <topology evidence="1">Multi-pass membrane protein</topology>
    </subcellularLocation>
</comment>
<evidence type="ECO:0000313" key="9">
    <source>
        <dbReference type="EMBL" id="PLX19977.1"/>
    </source>
</evidence>
<dbReference type="InterPro" id="IPR037294">
    <property type="entry name" value="ABC_BtuC-like"/>
</dbReference>
<dbReference type="CDD" id="cd06550">
    <property type="entry name" value="TM_ABC_iron-siderophores_like"/>
    <property type="match status" value="1"/>
</dbReference>
<dbReference type="GO" id="GO:0005886">
    <property type="term" value="C:plasma membrane"/>
    <property type="evidence" value="ECO:0007669"/>
    <property type="project" value="UniProtKB-SubCell"/>
</dbReference>
<comment type="similarity">
    <text evidence="2">Belongs to the binding-protein-dependent transport system permease family. FecCD subfamily.</text>
</comment>
<dbReference type="Proteomes" id="UP000234857">
    <property type="component" value="Unassembled WGS sequence"/>
</dbReference>
<evidence type="ECO:0000256" key="5">
    <source>
        <dbReference type="ARBA" id="ARBA00022692"/>
    </source>
</evidence>
<keyword evidence="7 8" id="KW-0472">Membrane</keyword>
<dbReference type="GO" id="GO:0022857">
    <property type="term" value="F:transmembrane transporter activity"/>
    <property type="evidence" value="ECO:0007669"/>
    <property type="project" value="InterPro"/>
</dbReference>
<keyword evidence="5 8" id="KW-0812">Transmembrane</keyword>
<reference evidence="9 10" key="1">
    <citation type="submission" date="2017-11" db="EMBL/GenBank/DDBJ databases">
        <title>Genome-resolved metagenomics identifies genetic mobility, metabolic interactions, and unexpected diversity in perchlorate-reducing communities.</title>
        <authorList>
            <person name="Barnum T.P."/>
            <person name="Figueroa I.A."/>
            <person name="Carlstrom C.I."/>
            <person name="Lucas L.N."/>
            <person name="Engelbrektson A.L."/>
            <person name="Coates J.D."/>
        </authorList>
    </citation>
    <scope>NUCLEOTIDE SEQUENCE [LARGE SCALE GENOMIC DNA]</scope>
    <source>
        <strain evidence="9">BM706</strain>
    </source>
</reference>
<evidence type="ECO:0000256" key="4">
    <source>
        <dbReference type="ARBA" id="ARBA00022475"/>
    </source>
</evidence>
<evidence type="ECO:0000256" key="8">
    <source>
        <dbReference type="SAM" id="Phobius"/>
    </source>
</evidence>
<feature type="transmembrane region" description="Helical" evidence="8">
    <location>
        <begin position="135"/>
        <end position="158"/>
    </location>
</feature>
<protein>
    <submittedName>
        <fullName evidence="9">Iron ABC transporter</fullName>
    </submittedName>
</protein>
<feature type="transmembrane region" description="Helical" evidence="8">
    <location>
        <begin position="265"/>
        <end position="287"/>
    </location>
</feature>
<feature type="transmembrane region" description="Helical" evidence="8">
    <location>
        <begin position="227"/>
        <end position="253"/>
    </location>
</feature>
<name>A0A2N5ZMR4_MUIH1</name>
<proteinExistence type="inferred from homology"/>
<dbReference type="PANTHER" id="PTHR30472">
    <property type="entry name" value="FERRIC ENTEROBACTIN TRANSPORT SYSTEM PERMEASE PROTEIN"/>
    <property type="match status" value="1"/>
</dbReference>
<feature type="transmembrane region" description="Helical" evidence="8">
    <location>
        <begin position="296"/>
        <end position="315"/>
    </location>
</feature>
<dbReference type="InterPro" id="IPR000522">
    <property type="entry name" value="ABC_transptr_permease_BtuC"/>
</dbReference>
<evidence type="ECO:0000313" key="10">
    <source>
        <dbReference type="Proteomes" id="UP000234857"/>
    </source>
</evidence>
<keyword evidence="6 8" id="KW-1133">Transmembrane helix</keyword>